<organism evidence="2 3">
    <name type="scientific">Chironomus riparius</name>
    <dbReference type="NCBI Taxonomy" id="315576"/>
    <lineage>
        <taxon>Eukaryota</taxon>
        <taxon>Metazoa</taxon>
        <taxon>Ecdysozoa</taxon>
        <taxon>Arthropoda</taxon>
        <taxon>Hexapoda</taxon>
        <taxon>Insecta</taxon>
        <taxon>Pterygota</taxon>
        <taxon>Neoptera</taxon>
        <taxon>Endopterygota</taxon>
        <taxon>Diptera</taxon>
        <taxon>Nematocera</taxon>
        <taxon>Chironomoidea</taxon>
        <taxon>Chironomidae</taxon>
        <taxon>Chironominae</taxon>
        <taxon>Chironomus</taxon>
    </lineage>
</organism>
<proteinExistence type="predicted"/>
<reference evidence="2" key="1">
    <citation type="submission" date="2022-01" db="EMBL/GenBank/DDBJ databases">
        <authorList>
            <person name="King R."/>
        </authorList>
    </citation>
    <scope>NUCLEOTIDE SEQUENCE</scope>
</reference>
<accession>A0A9N9S6P9</accession>
<evidence type="ECO:0000313" key="3">
    <source>
        <dbReference type="Proteomes" id="UP001153620"/>
    </source>
</evidence>
<dbReference type="Proteomes" id="UP001153620">
    <property type="component" value="Chromosome 4"/>
</dbReference>
<reference evidence="2" key="2">
    <citation type="submission" date="2022-10" db="EMBL/GenBank/DDBJ databases">
        <authorList>
            <consortium name="ENA_rothamsted_submissions"/>
            <consortium name="culmorum"/>
            <person name="King R."/>
        </authorList>
    </citation>
    <scope>NUCLEOTIDE SEQUENCE</scope>
</reference>
<dbReference type="InterPro" id="IPR032675">
    <property type="entry name" value="LRR_dom_sf"/>
</dbReference>
<dbReference type="OrthoDB" id="694479at2759"/>
<gene>
    <name evidence="2" type="ORF">CHIRRI_LOCUS13197</name>
</gene>
<dbReference type="EMBL" id="OU895880">
    <property type="protein sequence ID" value="CAG9810383.1"/>
    <property type="molecule type" value="Genomic_DNA"/>
</dbReference>
<evidence type="ECO:0000313" key="2">
    <source>
        <dbReference type="EMBL" id="CAG9810383.1"/>
    </source>
</evidence>
<protein>
    <submittedName>
        <fullName evidence="2">Uncharacterized protein</fullName>
    </submittedName>
</protein>
<name>A0A9N9S6P9_9DIPT</name>
<feature type="transmembrane region" description="Helical" evidence="1">
    <location>
        <begin position="208"/>
        <end position="235"/>
    </location>
</feature>
<dbReference type="AlphaFoldDB" id="A0A9N9S6P9"/>
<dbReference type="SUPFAM" id="SSF52058">
    <property type="entry name" value="L domain-like"/>
    <property type="match status" value="1"/>
</dbReference>
<dbReference type="InterPro" id="IPR001611">
    <property type="entry name" value="Leu-rich_rpt"/>
</dbReference>
<dbReference type="Gene3D" id="3.80.10.10">
    <property type="entry name" value="Ribonuclease Inhibitor"/>
    <property type="match status" value="1"/>
</dbReference>
<sequence>MQCEYEEMVWRLGNKTTKGYRCYGEGKIEIKERGFIIDGIRRKDPEAYPQPENFADASELQLIAKDILYFPKGLQKFFQHLLNLELTLSKLKEIKQEDLKVFPDLQALNLNFNFIEVLEKDLFKFNPKLRTIRMHSNSINFIDQNIVDDLKVLSVFILGSNTCINFSAKNRASVVNFLTVKIKNNCLNYGELEITKKVEKTGTQHGKYFWVLVGCGVIVGVFLMFAVLRTVYLILKKN</sequence>
<evidence type="ECO:0000256" key="1">
    <source>
        <dbReference type="SAM" id="Phobius"/>
    </source>
</evidence>
<dbReference type="Pfam" id="PF13855">
    <property type="entry name" value="LRR_8"/>
    <property type="match status" value="1"/>
</dbReference>
<keyword evidence="3" id="KW-1185">Reference proteome</keyword>
<keyword evidence="1" id="KW-1133">Transmembrane helix</keyword>
<keyword evidence="1" id="KW-0472">Membrane</keyword>
<keyword evidence="1" id="KW-0812">Transmembrane</keyword>